<accession>A0A644Y6P1</accession>
<protein>
    <submittedName>
        <fullName evidence="2">Uncharacterized protein</fullName>
    </submittedName>
</protein>
<dbReference type="AlphaFoldDB" id="A0A644Y6P1"/>
<reference evidence="2" key="1">
    <citation type="submission" date="2019-08" db="EMBL/GenBank/DDBJ databases">
        <authorList>
            <person name="Kucharzyk K."/>
            <person name="Murdoch R.W."/>
            <person name="Higgins S."/>
            <person name="Loffler F."/>
        </authorList>
    </citation>
    <scope>NUCLEOTIDE SEQUENCE</scope>
</reference>
<keyword evidence="1" id="KW-1133">Transmembrane helix</keyword>
<dbReference type="EMBL" id="VSSQ01004214">
    <property type="protein sequence ID" value="MPM24226.1"/>
    <property type="molecule type" value="Genomic_DNA"/>
</dbReference>
<comment type="caution">
    <text evidence="2">The sequence shown here is derived from an EMBL/GenBank/DDBJ whole genome shotgun (WGS) entry which is preliminary data.</text>
</comment>
<organism evidence="2">
    <name type="scientific">bioreactor metagenome</name>
    <dbReference type="NCBI Taxonomy" id="1076179"/>
    <lineage>
        <taxon>unclassified sequences</taxon>
        <taxon>metagenomes</taxon>
        <taxon>ecological metagenomes</taxon>
    </lineage>
</organism>
<evidence type="ECO:0000313" key="2">
    <source>
        <dbReference type="EMBL" id="MPM24226.1"/>
    </source>
</evidence>
<feature type="transmembrane region" description="Helical" evidence="1">
    <location>
        <begin position="6"/>
        <end position="28"/>
    </location>
</feature>
<evidence type="ECO:0000256" key="1">
    <source>
        <dbReference type="SAM" id="Phobius"/>
    </source>
</evidence>
<keyword evidence="1" id="KW-0812">Transmembrane</keyword>
<sequence length="51" mass="6054">MLKRNIIIIFYNILDLYVQLLLLNIGFFDYRLNNEVSSIYEKKTEGNIATL</sequence>
<keyword evidence="1" id="KW-0472">Membrane</keyword>
<proteinExistence type="predicted"/>
<name>A0A644Y6P1_9ZZZZ</name>
<gene>
    <name evidence="2" type="ORF">SDC9_70707</name>
</gene>